<keyword evidence="5 9" id="KW-1133">Transmembrane helix</keyword>
<evidence type="ECO:0000313" key="10">
    <source>
        <dbReference type="EMBL" id="KAG0715568.1"/>
    </source>
</evidence>
<dbReference type="AlphaFoldDB" id="A0A8J4XVD3"/>
<dbReference type="PANTHER" id="PTHR21212">
    <property type="entry name" value="BERNARDINELLI-SEIP CONGENITAL LIPODYSTROPHY 2 HOMOLOG BSCL2 PROTEIN"/>
    <property type="match status" value="1"/>
</dbReference>
<evidence type="ECO:0000256" key="8">
    <source>
        <dbReference type="SAM" id="MobiDB-lite"/>
    </source>
</evidence>
<protein>
    <recommendedName>
        <fullName evidence="2">Seipin</fullName>
    </recommendedName>
</protein>
<keyword evidence="4" id="KW-0256">Endoplasmic reticulum</keyword>
<keyword evidence="11" id="KW-1185">Reference proteome</keyword>
<feature type="compositionally biased region" description="Polar residues" evidence="8">
    <location>
        <begin position="183"/>
        <end position="204"/>
    </location>
</feature>
<dbReference type="PANTHER" id="PTHR21212:SF0">
    <property type="entry name" value="SEIPIN"/>
    <property type="match status" value="1"/>
</dbReference>
<feature type="compositionally biased region" description="Basic and acidic residues" evidence="8">
    <location>
        <begin position="243"/>
        <end position="276"/>
    </location>
</feature>
<evidence type="ECO:0000256" key="9">
    <source>
        <dbReference type="SAM" id="Phobius"/>
    </source>
</evidence>
<dbReference type="Proteomes" id="UP000770661">
    <property type="component" value="Unassembled WGS sequence"/>
</dbReference>
<evidence type="ECO:0000256" key="1">
    <source>
        <dbReference type="ARBA" id="ARBA00004477"/>
    </source>
</evidence>
<accession>A0A8J4XVD3</accession>
<gene>
    <name evidence="10" type="primary">BSCL2_1</name>
    <name evidence="10" type="ORF">GWK47_011669</name>
</gene>
<dbReference type="OrthoDB" id="3990054at2759"/>
<name>A0A8J4XVD3_CHIOP</name>
<evidence type="ECO:0000256" key="6">
    <source>
        <dbReference type="ARBA" id="ARBA00023098"/>
    </source>
</evidence>
<evidence type="ECO:0000256" key="4">
    <source>
        <dbReference type="ARBA" id="ARBA00022824"/>
    </source>
</evidence>
<comment type="caution">
    <text evidence="10">The sequence shown here is derived from an EMBL/GenBank/DDBJ whole genome shotgun (WGS) entry which is preliminary data.</text>
</comment>
<organism evidence="10 11">
    <name type="scientific">Chionoecetes opilio</name>
    <name type="common">Atlantic snow crab</name>
    <name type="synonym">Cancer opilio</name>
    <dbReference type="NCBI Taxonomy" id="41210"/>
    <lineage>
        <taxon>Eukaryota</taxon>
        <taxon>Metazoa</taxon>
        <taxon>Ecdysozoa</taxon>
        <taxon>Arthropoda</taxon>
        <taxon>Crustacea</taxon>
        <taxon>Multicrustacea</taxon>
        <taxon>Malacostraca</taxon>
        <taxon>Eumalacostraca</taxon>
        <taxon>Eucarida</taxon>
        <taxon>Decapoda</taxon>
        <taxon>Pleocyemata</taxon>
        <taxon>Brachyura</taxon>
        <taxon>Eubrachyura</taxon>
        <taxon>Majoidea</taxon>
        <taxon>Majidae</taxon>
        <taxon>Chionoecetes</taxon>
    </lineage>
</organism>
<dbReference type="InterPro" id="IPR009617">
    <property type="entry name" value="Seipin"/>
</dbReference>
<dbReference type="Pfam" id="PF06775">
    <property type="entry name" value="Seipin"/>
    <property type="match status" value="2"/>
</dbReference>
<evidence type="ECO:0000256" key="3">
    <source>
        <dbReference type="ARBA" id="ARBA00022692"/>
    </source>
</evidence>
<keyword evidence="3 9" id="KW-0812">Transmembrane</keyword>
<feature type="region of interest" description="Disordered" evidence="8">
    <location>
        <begin position="183"/>
        <end position="318"/>
    </location>
</feature>
<sequence>MFLMNMGMKNQGGETLRQASRSSMLRYKSSLLQVISTTVFAPLLLYGLQEEKQLVTVELFSQYEEDPEKQLVTVELFSQYEEDPEKQLVTVELFSQYEEDPVLPLSEVHIELASRHVELYSAQLRVHAMFSGLRYFMFNYPVSAGVVGVGICMVFLSTVVILSWYQFSAPTLSPVQAARPQNMASFPNGSAPSIATLDTTASNTKVEEEKRAAASVSEGELPDQEAAKGQAVKGSSNSSSSEEASRDSARAEKGDRDSARAEKGDRDSPVAEKGDRDDFEMVGPSKVQGAFRRAGEEAGPSCEEEGDSVVRQRVQSVL</sequence>
<reference evidence="10" key="1">
    <citation type="submission" date="2020-07" db="EMBL/GenBank/DDBJ databases">
        <title>The High-quality genome of the commercially important snow crab, Chionoecetes opilio.</title>
        <authorList>
            <person name="Jeong J.-H."/>
            <person name="Ryu S."/>
        </authorList>
    </citation>
    <scope>NUCLEOTIDE SEQUENCE</scope>
    <source>
        <strain evidence="10">MADBK_172401_WGS</strain>
        <tissue evidence="10">Digestive gland</tissue>
    </source>
</reference>
<keyword evidence="6" id="KW-0443">Lipid metabolism</keyword>
<dbReference type="GO" id="GO:0005789">
    <property type="term" value="C:endoplasmic reticulum membrane"/>
    <property type="evidence" value="ECO:0007669"/>
    <property type="project" value="UniProtKB-SubCell"/>
</dbReference>
<comment type="subcellular location">
    <subcellularLocation>
        <location evidence="1">Endoplasmic reticulum membrane</location>
        <topology evidence="1">Multi-pass membrane protein</topology>
    </subcellularLocation>
</comment>
<evidence type="ECO:0000313" key="11">
    <source>
        <dbReference type="Proteomes" id="UP000770661"/>
    </source>
</evidence>
<evidence type="ECO:0000256" key="2">
    <source>
        <dbReference type="ARBA" id="ARBA00022064"/>
    </source>
</evidence>
<feature type="transmembrane region" description="Helical" evidence="9">
    <location>
        <begin position="142"/>
        <end position="165"/>
    </location>
</feature>
<dbReference type="EMBL" id="JACEEZ010019595">
    <property type="protein sequence ID" value="KAG0715568.1"/>
    <property type="molecule type" value="Genomic_DNA"/>
</dbReference>
<proteinExistence type="predicted"/>
<evidence type="ECO:0000256" key="5">
    <source>
        <dbReference type="ARBA" id="ARBA00022989"/>
    </source>
</evidence>
<keyword evidence="7 9" id="KW-0472">Membrane</keyword>
<dbReference type="CDD" id="cd23995">
    <property type="entry name" value="Seipin_BSCL2_like"/>
    <property type="match status" value="1"/>
</dbReference>
<dbReference type="GO" id="GO:0006629">
    <property type="term" value="P:lipid metabolic process"/>
    <property type="evidence" value="ECO:0007669"/>
    <property type="project" value="UniProtKB-KW"/>
</dbReference>
<dbReference type="GO" id="GO:0140042">
    <property type="term" value="P:lipid droplet formation"/>
    <property type="evidence" value="ECO:0007669"/>
    <property type="project" value="UniProtKB-ARBA"/>
</dbReference>
<evidence type="ECO:0000256" key="7">
    <source>
        <dbReference type="ARBA" id="ARBA00023136"/>
    </source>
</evidence>